<evidence type="ECO:0000256" key="9">
    <source>
        <dbReference type="ARBA" id="ARBA00022917"/>
    </source>
</evidence>
<evidence type="ECO:0000256" key="14">
    <source>
        <dbReference type="RuleBase" id="RU003945"/>
    </source>
</evidence>
<accession>A0A8W8N1R8</accession>
<keyword evidence="16" id="KW-1133">Transmembrane helix</keyword>
<dbReference type="SMART" id="SM00544">
    <property type="entry name" value="MA3"/>
    <property type="match status" value="1"/>
</dbReference>
<evidence type="ECO:0000256" key="16">
    <source>
        <dbReference type="SAM" id="Phobius"/>
    </source>
</evidence>
<evidence type="ECO:0000313" key="20">
    <source>
        <dbReference type="Proteomes" id="UP000005408"/>
    </source>
</evidence>
<reference evidence="19" key="1">
    <citation type="submission" date="2022-08" db="UniProtKB">
        <authorList>
            <consortium name="EnsemblMetazoa"/>
        </authorList>
    </citation>
    <scope>IDENTIFICATION</scope>
    <source>
        <strain evidence="19">05x7-T-G4-1.051#20</strain>
    </source>
</reference>
<feature type="transmembrane region" description="Helical" evidence="16">
    <location>
        <begin position="248"/>
        <end position="269"/>
    </location>
</feature>
<feature type="domain" description="MI" evidence="18">
    <location>
        <begin position="902"/>
        <end position="1025"/>
    </location>
</feature>
<dbReference type="PROSITE" id="PS51363">
    <property type="entry name" value="W2"/>
    <property type="match status" value="1"/>
</dbReference>
<feature type="compositionally biased region" description="Low complexity" evidence="15">
    <location>
        <begin position="774"/>
        <end position="789"/>
    </location>
</feature>
<dbReference type="AlphaFoldDB" id="A0A8W8N1R8"/>
<dbReference type="EnsemblMetazoa" id="G4262.2">
    <property type="protein sequence ID" value="G4262.2:cds"/>
    <property type="gene ID" value="G4262"/>
</dbReference>
<dbReference type="Pfam" id="PF02854">
    <property type="entry name" value="MIF4G"/>
    <property type="match status" value="1"/>
</dbReference>
<keyword evidence="4" id="KW-1017">Isopeptide bond</keyword>
<dbReference type="InterPro" id="IPR003890">
    <property type="entry name" value="MIF4G-like_typ-3"/>
</dbReference>
<dbReference type="InterPro" id="IPR028055">
    <property type="entry name" value="YidC/Oxa/ALB_C"/>
</dbReference>
<evidence type="ECO:0000256" key="1">
    <source>
        <dbReference type="ARBA" id="ARBA00005775"/>
    </source>
</evidence>
<comment type="similarity">
    <text evidence="1">Belongs to the eukaryotic initiation factor 4G family.</text>
</comment>
<evidence type="ECO:0000256" key="4">
    <source>
        <dbReference type="ARBA" id="ARBA00022499"/>
    </source>
</evidence>
<keyword evidence="2" id="KW-0488">Methylation</keyword>
<comment type="subcellular location">
    <subcellularLocation>
        <location evidence="14">Membrane</location>
        <topology evidence="14">Multi-pass membrane protein</topology>
    </subcellularLocation>
</comment>
<keyword evidence="14 16" id="KW-0812">Transmembrane</keyword>
<feature type="region of interest" description="Disordered" evidence="15">
    <location>
        <begin position="731"/>
        <end position="793"/>
    </location>
</feature>
<evidence type="ECO:0000256" key="8">
    <source>
        <dbReference type="ARBA" id="ARBA00022845"/>
    </source>
</evidence>
<dbReference type="GO" id="GO:0016281">
    <property type="term" value="C:eukaryotic translation initiation factor 4F complex"/>
    <property type="evidence" value="ECO:0007669"/>
    <property type="project" value="TreeGrafter"/>
</dbReference>
<evidence type="ECO:0000256" key="5">
    <source>
        <dbReference type="ARBA" id="ARBA00022540"/>
    </source>
</evidence>
<comment type="subunit">
    <text evidence="13">Interacts with the serine/threonine protein kinases MKNK1 and MKNK2. Binds EIF4A and EIF3. Interacts with MIF4GD. Interacts with DAZAP2.</text>
</comment>
<keyword evidence="9" id="KW-0648">Protein biosynthesis</keyword>
<feature type="transmembrane region" description="Helical" evidence="16">
    <location>
        <begin position="99"/>
        <end position="122"/>
    </location>
</feature>
<keyword evidence="20" id="KW-1185">Reference proteome</keyword>
<dbReference type="PANTHER" id="PTHR23253">
    <property type="entry name" value="EUKARYOTIC TRANSLATION INITIATION FACTOR 4 GAMMA"/>
    <property type="match status" value="1"/>
</dbReference>
<dbReference type="Pfam" id="PF02096">
    <property type="entry name" value="60KD_IMP"/>
    <property type="match status" value="1"/>
</dbReference>
<dbReference type="FunFam" id="1.25.40.180:FF:000007">
    <property type="entry name" value="Eukaryotic translation initiation factor 4 gamma 2"/>
    <property type="match status" value="1"/>
</dbReference>
<evidence type="ECO:0000313" key="19">
    <source>
        <dbReference type="EnsemblMetazoa" id="G4262.2:cds"/>
    </source>
</evidence>
<feature type="transmembrane region" description="Helical" evidence="16">
    <location>
        <begin position="281"/>
        <end position="300"/>
    </location>
</feature>
<proteinExistence type="inferred from homology"/>
<evidence type="ECO:0000256" key="3">
    <source>
        <dbReference type="ARBA" id="ARBA00022491"/>
    </source>
</evidence>
<keyword evidence="8" id="KW-0810">Translation regulation</keyword>
<dbReference type="InterPro" id="IPR003891">
    <property type="entry name" value="Initiation_fac_eIF4g_MI"/>
</dbReference>
<dbReference type="SMART" id="SM00543">
    <property type="entry name" value="MIF4G"/>
    <property type="match status" value="1"/>
</dbReference>
<sequence length="1263" mass="144158">MLPAIPNLFVRSSRRIPALRSFHAVAVNCADPEKPKHSNVRHRKNPPFRTHQQLHLRKISSESFRGTLTHIATEYFGPDALFVNTAMKFLTFCHDHTGLPWWATICVATVGLKAFVVFPLSVHARKAEGRRSLMNEKMVTELLPQLEREVRALARSRGYTQQDAKSIFNANRNKLVREYYIKENCHPLKGFASVLAQLPIWLSLSFSLRHLSGSFYWADKSQAAQYMAEGMKTEGTLWFSNLLTPDQLYILPVILLSTNLTIAAINLYDINRLKRGGVAKVLTGVMMFYSVAIFSISTLMPSCITFYWSVSALCSLIQLLLLNNKKIQGVLNIPEVRQLINKHNDTGRNKLYNRLRAKKRNHLFFTKVGGASPHTGGRDEKPPQFSGTSAQALTASRWVPPSTLKRDANHDDRNDFTFRRVRGILNKLTPEKFDKLSLELLNVGIESHVILKGIILLIFEKALDEPKYSSMYAQLCHQLCEDAPNFEPNSSNITTFRRLLLNKCQDEFENRSKATEVYDRRESPLTPDEAEQYHIAKQKMLGNIKFIGELGKLEMLHEGILHKCIKQLLEKKKNIPLADMSEDLECLCHLMRTVGRRLDTNKAKSWMDQYFARMKSFANKEELPSRIRFMLQDVEELRKNGWKPRYINRDTGPRTITEIRKEAADHDGEYYPMPQQNRMYGGRQMNGHMQGWMSGQQGNMGDLFGMSGPGMMMGSIGTGPGVINDMPGYMGGKQRMMMQQPGQGFNKFNNQQRQDAGMQRRQNGGSPTMGRHSPQNQQQQFQAPHNNAPRDLPPRFVKLAQQQQSQTAPPGAMNGTAVVIVPPNEEISLRPAKNFNVFKPNSPSNLPRSAHSTAPPSGSMRMTSAPDPPKPLLNKQPQITIKQVESKEKPKSNKRFTPSKDEAHKIVENLLTDYLANNEANEALTAFKEMYAPKKYVPELLTKMMKMTVEKTDDDRERMMSLISAMKADGQITSEQFMEALQTVFEQMSELEAEFPLIRSYVSTFAASSITGQIVTLNELAEPMENGAYYPLFLISLQQMHKIKGKDWLANLFNESKLDLIKMLPEIDQKKERMMEILEDRGLSFLFPLLRVQAELCKEMQTEPSATGLFKWIKEHVNTDLHYTGGFLNILTTSLMKYVTQDSTMGDDVDITVVPDKTLIDKEKQNLEKMKGVLQMFLHEHVDLQIAALYAAQVFCYSHGFPKGMLLRFFMNLYDMEVVEEEAFLKWKEEVNDQYPGKGKALFQVNQWLTWLEQAEEESDEED</sequence>
<dbReference type="CDD" id="cd20069">
    <property type="entry name" value="5TM_Oxa1-like"/>
    <property type="match status" value="1"/>
</dbReference>
<dbReference type="Pfam" id="PF02020">
    <property type="entry name" value="W2"/>
    <property type="match status" value="1"/>
</dbReference>
<evidence type="ECO:0000259" key="18">
    <source>
        <dbReference type="PROSITE" id="PS51366"/>
    </source>
</evidence>
<feature type="compositionally biased region" description="Polar residues" evidence="15">
    <location>
        <begin position="839"/>
        <end position="862"/>
    </location>
</feature>
<dbReference type="InterPro" id="IPR003307">
    <property type="entry name" value="W2_domain"/>
</dbReference>
<protein>
    <recommendedName>
        <fullName evidence="12">Eukaryotic translation initiation factor 4 gamma 2</fullName>
    </recommendedName>
</protein>
<evidence type="ECO:0000256" key="7">
    <source>
        <dbReference type="ARBA" id="ARBA00022843"/>
    </source>
</evidence>
<comment type="similarity">
    <text evidence="14">Belongs to the OXA1/ALB3/YidC family.</text>
</comment>
<evidence type="ECO:0000256" key="11">
    <source>
        <dbReference type="ARBA" id="ARBA00037759"/>
    </source>
</evidence>
<evidence type="ECO:0000256" key="2">
    <source>
        <dbReference type="ARBA" id="ARBA00022481"/>
    </source>
</evidence>
<dbReference type="GO" id="GO:0003729">
    <property type="term" value="F:mRNA binding"/>
    <property type="evidence" value="ECO:0007669"/>
    <property type="project" value="TreeGrafter"/>
</dbReference>
<organism evidence="19 20">
    <name type="scientific">Magallana gigas</name>
    <name type="common">Pacific oyster</name>
    <name type="synonym">Crassostrea gigas</name>
    <dbReference type="NCBI Taxonomy" id="29159"/>
    <lineage>
        <taxon>Eukaryota</taxon>
        <taxon>Metazoa</taxon>
        <taxon>Spiralia</taxon>
        <taxon>Lophotrochozoa</taxon>
        <taxon>Mollusca</taxon>
        <taxon>Bivalvia</taxon>
        <taxon>Autobranchia</taxon>
        <taxon>Pteriomorphia</taxon>
        <taxon>Ostreida</taxon>
        <taxon>Ostreoidea</taxon>
        <taxon>Ostreidae</taxon>
        <taxon>Magallana</taxon>
    </lineage>
</organism>
<evidence type="ECO:0000256" key="13">
    <source>
        <dbReference type="ARBA" id="ARBA00046720"/>
    </source>
</evidence>
<dbReference type="InterPro" id="IPR016024">
    <property type="entry name" value="ARM-type_fold"/>
</dbReference>
<feature type="transmembrane region" description="Helical" evidence="16">
    <location>
        <begin position="190"/>
        <end position="208"/>
    </location>
</feature>
<dbReference type="FunFam" id="1.25.40.180:FF:000011">
    <property type="entry name" value="Eukaryotic translation initiation factor 4 gamma 2"/>
    <property type="match status" value="1"/>
</dbReference>
<dbReference type="Proteomes" id="UP000005408">
    <property type="component" value="Unassembled WGS sequence"/>
</dbReference>
<evidence type="ECO:0000256" key="10">
    <source>
        <dbReference type="ARBA" id="ARBA00022990"/>
    </source>
</evidence>
<keyword evidence="7" id="KW-0832">Ubl conjugation</keyword>
<keyword evidence="5" id="KW-0396">Initiation factor</keyword>
<feature type="region of interest" description="Disordered" evidence="15">
    <location>
        <begin position="838"/>
        <end position="877"/>
    </location>
</feature>
<dbReference type="GO" id="GO:0016020">
    <property type="term" value="C:membrane"/>
    <property type="evidence" value="ECO:0007669"/>
    <property type="project" value="UniProtKB-SubCell"/>
</dbReference>
<dbReference type="GO" id="GO:0006417">
    <property type="term" value="P:regulation of translation"/>
    <property type="evidence" value="ECO:0007669"/>
    <property type="project" value="UniProtKB-KW"/>
</dbReference>
<evidence type="ECO:0000256" key="15">
    <source>
        <dbReference type="SAM" id="MobiDB-lite"/>
    </source>
</evidence>
<keyword evidence="3" id="KW-0678">Repressor</keyword>
<feature type="compositionally biased region" description="Polar residues" evidence="15">
    <location>
        <begin position="740"/>
        <end position="766"/>
    </location>
</feature>
<evidence type="ECO:0000259" key="17">
    <source>
        <dbReference type="PROSITE" id="PS51363"/>
    </source>
</evidence>
<name>A0A8W8N1R8_MAGGI</name>
<dbReference type="Pfam" id="PF02847">
    <property type="entry name" value="MA3"/>
    <property type="match status" value="1"/>
</dbReference>
<evidence type="ECO:0000256" key="6">
    <source>
        <dbReference type="ARBA" id="ARBA00022553"/>
    </source>
</evidence>
<comment type="function">
    <text evidence="11">Appears to play a role in the switch from cap-dependent to IRES-mediated translation during mitosis, apoptosis and viral infection. Cleaved by some caspases and viral proteases.</text>
</comment>
<keyword evidence="10" id="KW-0007">Acetylation</keyword>
<dbReference type="Gene3D" id="1.25.40.180">
    <property type="match status" value="3"/>
</dbReference>
<dbReference type="CDD" id="cd11559">
    <property type="entry name" value="W2_eIF4G1_like"/>
    <property type="match status" value="1"/>
</dbReference>
<dbReference type="PROSITE" id="PS51366">
    <property type="entry name" value="MI"/>
    <property type="match status" value="1"/>
</dbReference>
<dbReference type="GO" id="GO:0003743">
    <property type="term" value="F:translation initiation factor activity"/>
    <property type="evidence" value="ECO:0007669"/>
    <property type="project" value="UniProtKB-KW"/>
</dbReference>
<keyword evidence="16" id="KW-0472">Membrane</keyword>
<evidence type="ECO:0000256" key="12">
    <source>
        <dbReference type="ARBA" id="ARBA00040449"/>
    </source>
</evidence>
<dbReference type="SUPFAM" id="SSF48371">
    <property type="entry name" value="ARM repeat"/>
    <property type="match status" value="3"/>
</dbReference>
<feature type="domain" description="W2" evidence="17">
    <location>
        <begin position="1079"/>
        <end position="1262"/>
    </location>
</feature>
<keyword evidence="6" id="KW-0597">Phosphoprotein</keyword>
<dbReference type="PANTHER" id="PTHR23253:SF9">
    <property type="entry name" value="EUKARYOTIC TRANSLATION INITIATION FACTOR 4 GAMMA 2"/>
    <property type="match status" value="1"/>
</dbReference>
<dbReference type="SMART" id="SM00515">
    <property type="entry name" value="eIF5C"/>
    <property type="match status" value="1"/>
</dbReference>